<dbReference type="InterPro" id="IPR036188">
    <property type="entry name" value="FAD/NAD-bd_sf"/>
</dbReference>
<dbReference type="PANTHER" id="PTHR43624:SF2">
    <property type="entry name" value="ELECTRON TRANSFER FLAVOPROTEIN-QUINONE OXIDOREDUCTASE YDIS-RELATED"/>
    <property type="match status" value="1"/>
</dbReference>
<comment type="similarity">
    <text evidence="2 6">Belongs to the ETF-QO/FixC family.</text>
</comment>
<name>A0A848FCT6_9BURK</name>
<evidence type="ECO:0000313" key="9">
    <source>
        <dbReference type="EMBL" id="NML16093.1"/>
    </source>
</evidence>
<accession>A0A848FCT6</accession>
<reference evidence="9 10" key="1">
    <citation type="submission" date="2020-04" db="EMBL/GenBank/DDBJ databases">
        <title>Azohydromonas sp. isolated from soil.</title>
        <authorList>
            <person name="Dahal R.H."/>
        </authorList>
    </citation>
    <scope>NUCLEOTIDE SEQUENCE [LARGE SCALE GENOMIC DNA]</scope>
    <source>
        <strain evidence="9 10">G-1-1-14</strain>
    </source>
</reference>
<dbReference type="InterPro" id="IPR039651">
    <property type="entry name" value="FixC-like"/>
</dbReference>
<dbReference type="GO" id="GO:0071949">
    <property type="term" value="F:FAD binding"/>
    <property type="evidence" value="ECO:0007669"/>
    <property type="project" value="UniProtKB-UniRule"/>
</dbReference>
<feature type="domain" description="FixC-like C-terminal" evidence="8">
    <location>
        <begin position="373"/>
        <end position="438"/>
    </location>
</feature>
<dbReference type="PRINTS" id="PR00411">
    <property type="entry name" value="PNDRDTASEI"/>
</dbReference>
<dbReference type="SUPFAM" id="SSF51905">
    <property type="entry name" value="FAD/NAD(P)-binding domain"/>
    <property type="match status" value="1"/>
</dbReference>
<comment type="caution">
    <text evidence="9">The sequence shown here is derived from an EMBL/GenBank/DDBJ whole genome shotgun (WGS) entry which is preliminary data.</text>
</comment>
<keyword evidence="3 6" id="KW-0285">Flavoprotein</keyword>
<gene>
    <name evidence="9" type="ORF">HHL10_14015</name>
</gene>
<dbReference type="AlphaFoldDB" id="A0A848FCT6"/>
<organism evidence="9 10">
    <name type="scientific">Azohydromonas caseinilytica</name>
    <dbReference type="NCBI Taxonomy" id="2728836"/>
    <lineage>
        <taxon>Bacteria</taxon>
        <taxon>Pseudomonadati</taxon>
        <taxon>Pseudomonadota</taxon>
        <taxon>Betaproteobacteria</taxon>
        <taxon>Burkholderiales</taxon>
        <taxon>Sphaerotilaceae</taxon>
        <taxon>Azohydromonas</taxon>
    </lineage>
</organism>
<dbReference type="EMBL" id="JABBFW010000008">
    <property type="protein sequence ID" value="NML16093.1"/>
    <property type="molecule type" value="Genomic_DNA"/>
</dbReference>
<dbReference type="PANTHER" id="PTHR43624">
    <property type="entry name" value="ELECTRON TRANSFER FLAVOPROTEIN-QUINONE OXIDOREDUCTASE YDIS-RELATED"/>
    <property type="match status" value="1"/>
</dbReference>
<dbReference type="Gene3D" id="3.50.50.60">
    <property type="entry name" value="FAD/NAD(P)-binding domain"/>
    <property type="match status" value="1"/>
</dbReference>
<evidence type="ECO:0000256" key="6">
    <source>
        <dbReference type="RuleBase" id="RU366069"/>
    </source>
</evidence>
<keyword evidence="5 6" id="KW-0560">Oxidoreductase</keyword>
<evidence type="ECO:0000256" key="5">
    <source>
        <dbReference type="ARBA" id="ARBA00023002"/>
    </source>
</evidence>
<dbReference type="InterPro" id="IPR049398">
    <property type="entry name" value="ETF-QO/FixC_UQ-bd"/>
</dbReference>
<evidence type="ECO:0000256" key="2">
    <source>
        <dbReference type="ARBA" id="ARBA00006796"/>
    </source>
</evidence>
<comment type="cofactor">
    <cofactor evidence="1 6">
        <name>FAD</name>
        <dbReference type="ChEBI" id="CHEBI:57692"/>
    </cofactor>
</comment>
<evidence type="ECO:0000259" key="7">
    <source>
        <dbReference type="Pfam" id="PF21162"/>
    </source>
</evidence>
<evidence type="ECO:0000313" key="10">
    <source>
        <dbReference type="Proteomes" id="UP000574067"/>
    </source>
</evidence>
<protein>
    <recommendedName>
        <fullName evidence="6">Protein FixC</fullName>
    </recommendedName>
</protein>
<dbReference type="SUPFAM" id="SSF54373">
    <property type="entry name" value="FAD-linked reductases, C-terminal domain"/>
    <property type="match status" value="1"/>
</dbReference>
<feature type="domain" description="ETF-QO/FixC ubiquinone-binding" evidence="7">
    <location>
        <begin position="208"/>
        <end position="287"/>
    </location>
</feature>
<evidence type="ECO:0000259" key="8">
    <source>
        <dbReference type="Pfam" id="PF26311"/>
    </source>
</evidence>
<sequence length="438" mass="48171">MAKQAKEKFDAIVVGAGASGNAAAYTMAKAGLKVLQIERGEYPGSKNVQGAILYANALEKIIPDFRDEAPLERHIIEQRIWVLDDKSFVGTHYRSDDYNKPPYNRYTIIRAQFDKWFSSKVREAGALLICETTVEELLMDGQRVVGVRCDRIGGEVYADVVVLADGVNSTLARKAGLHGEVQASNVALAVKEILFMPEEVIQQRFNVKDEEGVVIEMMGTVTEGMVGTGFLYTNKDSLTIGVGCMLSDFKANPQRTAPYALLEKLKKHPSIAPLIEGGEMKEYTAHLIPEGGFHAVPRVYGDGWVIVGDSGGFVNAVHREGSNLAMTTGRMAGEAIIAAKAAGKDMTAATLKAYEHALDDSFVMKDLHKYRDMPQVLHTSPQFFSAYPSLLNRAAQTMFTVDGVDKKTKEKEIFSSFRSARRLGGLVSDAFKLWKAFR</sequence>
<dbReference type="Pfam" id="PF21162">
    <property type="entry name" value="ETFQO_UQ-bd"/>
    <property type="match status" value="1"/>
</dbReference>
<dbReference type="Pfam" id="PF26311">
    <property type="entry name" value="ETF-QO_FixC_C"/>
    <property type="match status" value="1"/>
</dbReference>
<evidence type="ECO:0000256" key="1">
    <source>
        <dbReference type="ARBA" id="ARBA00001974"/>
    </source>
</evidence>
<dbReference type="Pfam" id="PF12831">
    <property type="entry name" value="FAD_oxidored"/>
    <property type="match status" value="1"/>
</dbReference>
<dbReference type="InterPro" id="IPR059103">
    <property type="entry name" value="FixC-like_C"/>
</dbReference>
<keyword evidence="4 6" id="KW-0274">FAD</keyword>
<evidence type="ECO:0000256" key="4">
    <source>
        <dbReference type="ARBA" id="ARBA00022827"/>
    </source>
</evidence>
<evidence type="ECO:0000256" key="3">
    <source>
        <dbReference type="ARBA" id="ARBA00022630"/>
    </source>
</evidence>
<comment type="function">
    <text evidence="6">Part of an electron transfer system.</text>
</comment>
<dbReference type="RefSeq" id="WP_169160988.1">
    <property type="nucleotide sequence ID" value="NZ_JABBFW010000008.1"/>
</dbReference>
<keyword evidence="10" id="KW-1185">Reference proteome</keyword>
<dbReference type="Proteomes" id="UP000574067">
    <property type="component" value="Unassembled WGS sequence"/>
</dbReference>
<dbReference type="GO" id="GO:0016491">
    <property type="term" value="F:oxidoreductase activity"/>
    <property type="evidence" value="ECO:0007669"/>
    <property type="project" value="UniProtKB-UniRule"/>
</dbReference>
<proteinExistence type="inferred from homology"/>